<feature type="region of interest" description="Disordered" evidence="3">
    <location>
        <begin position="1"/>
        <end position="56"/>
    </location>
</feature>
<evidence type="ECO:0000256" key="3">
    <source>
        <dbReference type="SAM" id="MobiDB-lite"/>
    </source>
</evidence>
<proteinExistence type="predicted"/>
<feature type="compositionally biased region" description="Acidic residues" evidence="3">
    <location>
        <begin position="1"/>
        <end position="11"/>
    </location>
</feature>
<evidence type="ECO:0000256" key="4">
    <source>
        <dbReference type="SAM" id="Phobius"/>
    </source>
</evidence>
<reference evidence="5" key="1">
    <citation type="submission" date="2022-12" db="EMBL/GenBank/DDBJ databases">
        <authorList>
            <person name="Deng Y."/>
            <person name="Zhang Y.-Q."/>
        </authorList>
    </citation>
    <scope>NUCLEOTIDE SEQUENCE</scope>
    <source>
        <strain evidence="5">CPCC 205372</strain>
    </source>
</reference>
<evidence type="ECO:0008006" key="7">
    <source>
        <dbReference type="Google" id="ProtNLM"/>
    </source>
</evidence>
<evidence type="ECO:0000313" key="6">
    <source>
        <dbReference type="Proteomes" id="UP001142153"/>
    </source>
</evidence>
<comment type="caution">
    <text evidence="5">The sequence shown here is derived from an EMBL/GenBank/DDBJ whole genome shotgun (WGS) entry which is preliminary data.</text>
</comment>
<name>A0ABT4PSK1_9MYCO</name>
<dbReference type="EMBL" id="JAPZPY010000003">
    <property type="protein sequence ID" value="MCZ8379464.1"/>
    <property type="molecule type" value="Genomic_DNA"/>
</dbReference>
<evidence type="ECO:0000256" key="2">
    <source>
        <dbReference type="ARBA" id="ARBA00023136"/>
    </source>
</evidence>
<comment type="subcellular location">
    <subcellularLocation>
        <location evidence="1">Membrane</location>
    </subcellularLocation>
</comment>
<accession>A0ABT4PSK1</accession>
<organism evidence="5 6">
    <name type="scientific">Mycobacterium hippophais</name>
    <dbReference type="NCBI Taxonomy" id="3016340"/>
    <lineage>
        <taxon>Bacteria</taxon>
        <taxon>Bacillati</taxon>
        <taxon>Actinomycetota</taxon>
        <taxon>Actinomycetes</taxon>
        <taxon>Mycobacteriales</taxon>
        <taxon>Mycobacteriaceae</taxon>
        <taxon>Mycobacterium</taxon>
    </lineage>
</organism>
<keyword evidence="4" id="KW-0812">Transmembrane</keyword>
<keyword evidence="4" id="KW-1133">Transmembrane helix</keyword>
<dbReference type="Proteomes" id="UP001142153">
    <property type="component" value="Unassembled WGS sequence"/>
</dbReference>
<dbReference type="PANTHER" id="PTHR37042">
    <property type="entry name" value="OUTER MEMBRANE PROTEIN RV1973"/>
    <property type="match status" value="1"/>
</dbReference>
<gene>
    <name evidence="5" type="ORF">O6P37_11365</name>
</gene>
<feature type="compositionally biased region" description="Polar residues" evidence="3">
    <location>
        <begin position="41"/>
        <end position="51"/>
    </location>
</feature>
<keyword evidence="2 4" id="KW-0472">Membrane</keyword>
<keyword evidence="6" id="KW-1185">Reference proteome</keyword>
<dbReference type="PANTHER" id="PTHR37042:SF4">
    <property type="entry name" value="OUTER MEMBRANE PROTEIN RV1973"/>
    <property type="match status" value="1"/>
</dbReference>
<feature type="transmembrane region" description="Helical" evidence="4">
    <location>
        <begin position="66"/>
        <end position="86"/>
    </location>
</feature>
<evidence type="ECO:0000313" key="5">
    <source>
        <dbReference type="EMBL" id="MCZ8379464.1"/>
    </source>
</evidence>
<sequence>MSSIEMTDDAVEPSNGESTGVEAGAGGDGPDDTGVELNSEGAVSSSSNDDPTPTRDRLTASPLMRFAGYAVLLVFVTCLTAAAAYFRYHADTAEEVDAIRAQSVQVATEGTIDMLSYTPDNVEAKLNSAGERLTGSFKDSYLTLVRDTVIPGAKQKSISADATVPAGSSVSATRDTAKVLLFVNQGVTVGGDGPTETASVVELDLENIEGRWLISGFEPR</sequence>
<evidence type="ECO:0000256" key="1">
    <source>
        <dbReference type="ARBA" id="ARBA00004370"/>
    </source>
</evidence>
<protein>
    <recommendedName>
        <fullName evidence="7">Mce associated membrane protein</fullName>
    </recommendedName>
</protein>